<feature type="region of interest" description="Disordered" evidence="1">
    <location>
        <begin position="154"/>
        <end position="176"/>
    </location>
</feature>
<proteinExistence type="predicted"/>
<accession>A0A9W4SS67</accession>
<feature type="compositionally biased region" description="Basic and acidic residues" evidence="1">
    <location>
        <begin position="154"/>
        <end position="175"/>
    </location>
</feature>
<feature type="compositionally biased region" description="Basic and acidic residues" evidence="1">
    <location>
        <begin position="248"/>
        <end position="261"/>
    </location>
</feature>
<feature type="region of interest" description="Disordered" evidence="1">
    <location>
        <begin position="405"/>
        <end position="426"/>
    </location>
</feature>
<evidence type="ECO:0000256" key="1">
    <source>
        <dbReference type="SAM" id="MobiDB-lite"/>
    </source>
</evidence>
<keyword evidence="3" id="KW-1185">Reference proteome</keyword>
<gene>
    <name evidence="2" type="ORF">FWILDA_LOCUS9865</name>
</gene>
<organism evidence="2 3">
    <name type="scientific">Funneliformis geosporum</name>
    <dbReference type="NCBI Taxonomy" id="1117311"/>
    <lineage>
        <taxon>Eukaryota</taxon>
        <taxon>Fungi</taxon>
        <taxon>Fungi incertae sedis</taxon>
        <taxon>Mucoromycota</taxon>
        <taxon>Glomeromycotina</taxon>
        <taxon>Glomeromycetes</taxon>
        <taxon>Glomerales</taxon>
        <taxon>Glomeraceae</taxon>
        <taxon>Funneliformis</taxon>
    </lineage>
</organism>
<feature type="compositionally biased region" description="Polar residues" evidence="1">
    <location>
        <begin position="214"/>
        <end position="247"/>
    </location>
</feature>
<dbReference type="AlphaFoldDB" id="A0A9W4SS67"/>
<dbReference type="EMBL" id="CAMKVN010002419">
    <property type="protein sequence ID" value="CAI2181001.1"/>
    <property type="molecule type" value="Genomic_DNA"/>
</dbReference>
<feature type="compositionally biased region" description="Polar residues" evidence="1">
    <location>
        <begin position="409"/>
        <end position="426"/>
    </location>
</feature>
<dbReference type="Proteomes" id="UP001153678">
    <property type="component" value="Unassembled WGS sequence"/>
</dbReference>
<evidence type="ECO:0000313" key="3">
    <source>
        <dbReference type="Proteomes" id="UP001153678"/>
    </source>
</evidence>
<feature type="region of interest" description="Disordered" evidence="1">
    <location>
        <begin position="214"/>
        <end position="262"/>
    </location>
</feature>
<evidence type="ECO:0000313" key="2">
    <source>
        <dbReference type="EMBL" id="CAI2181001.1"/>
    </source>
</evidence>
<name>A0A9W4SS67_9GLOM</name>
<comment type="caution">
    <text evidence="2">The sequence shown here is derived from an EMBL/GenBank/DDBJ whole genome shotgun (WGS) entry which is preliminary data.</text>
</comment>
<sequence length="426" mass="48540">MKIYDESKIKPNDPLREQKIEALANIEELNKDLKRDSGVIEKYIPIIIQEACGSEEDLIEKIINGQSEEEIKIIEVKINEALKRHGWELNSYKRKEEGDKLLARLKNDLVKFDEAVPEIYHAYDDGDYYFVKTAINMMRDSLLVNIRDCEARIEKSQGDSEQQKKDKKASQEGEKSSSVVVNGSVFMLNKTKHFGSTLTIETFREELEREINQVKNQNASTANSSDTSDGYSEVSSETDNSSVGSADNHNDNKKPFDRNKPEFAASSSDEIYDIGMETKIAIRMKRKIKQKNVDLDAILEETGEEEALELEAKNKVLAAELETISELEYNEEEQQFLAGQITDQQKKEEIAQRIEAKLLKKNNKVGFEKKVKQIKQEIKNAENNSNLHVQQAFKHAKNKAEALLRDLESITSDNSNPAKNNNFPTS</sequence>
<protein>
    <submittedName>
        <fullName evidence="2">1809_t:CDS:1</fullName>
    </submittedName>
</protein>
<reference evidence="2" key="1">
    <citation type="submission" date="2022-08" db="EMBL/GenBank/DDBJ databases">
        <authorList>
            <person name="Kallberg Y."/>
            <person name="Tangrot J."/>
            <person name="Rosling A."/>
        </authorList>
    </citation>
    <scope>NUCLEOTIDE SEQUENCE</scope>
    <source>
        <strain evidence="2">Wild A</strain>
    </source>
</reference>